<protein>
    <recommendedName>
        <fullName evidence="4">B-like cyclin</fullName>
    </recommendedName>
</protein>
<dbReference type="PANTHER" id="PTHR10177">
    <property type="entry name" value="CYCLINS"/>
    <property type="match status" value="1"/>
</dbReference>
<sequence length="285" mass="32902">MGSVFDESLVSYVYENLHEMEMQKIRRPMVDYIEKVQKLVTLTMRTILVDWLVEVGEEYKLLLDTLYLSVSYIDSVFDESLVSYVYENLHEMEMQKIRRPMVDYIEKVQKLVTLTMRTILVDWLVEVGEEYKLLLDTLYLSVSYIDSTCCSNSPNFPKAELYPLFVELTLDLGLHLWWQSAGSTLRFDGTSLLVWTLTEFEAVAVVDADGDSLVAGLRLGEVVLVWRLGLGLGRGCVVGDVKAEKEVEGGYLLRNLAKEVIVGEIEEFERFSWRSRKRRYTSGER</sequence>
<evidence type="ECO:0000256" key="3">
    <source>
        <dbReference type="ARBA" id="ARBA00023306"/>
    </source>
</evidence>
<evidence type="ECO:0000256" key="1">
    <source>
        <dbReference type="ARBA" id="ARBA00011177"/>
    </source>
</evidence>
<dbReference type="InterPro" id="IPR039361">
    <property type="entry name" value="Cyclin"/>
</dbReference>
<feature type="domain" description="Cyclin N-terminal" evidence="5">
    <location>
        <begin position="13"/>
        <end position="78"/>
    </location>
</feature>
<dbReference type="Proteomes" id="UP000053144">
    <property type="component" value="Unassembled WGS sequence"/>
</dbReference>
<feature type="domain" description="Cyclin N-terminal" evidence="5">
    <location>
        <begin position="85"/>
        <end position="158"/>
    </location>
</feature>
<comment type="subunit">
    <text evidence="1">Interacts with the CDC2 protein kinase to form a serine/threonine kinase holoenzyme complex also known as maturation promoting factor (MPF). The cyclin subunit imparts substrate specificity to the complex.</text>
</comment>
<dbReference type="InterPro" id="IPR006671">
    <property type="entry name" value="Cyclin_N"/>
</dbReference>
<evidence type="ECO:0000259" key="5">
    <source>
        <dbReference type="Pfam" id="PF00134"/>
    </source>
</evidence>
<keyword evidence="3" id="KW-0131">Cell cycle</keyword>
<reference evidence="7" key="1">
    <citation type="journal article" date="2015" name="Proc. Natl. Acad. Sci. U.S.A.">
        <title>Genome sequencing of adzuki bean (Vigna angularis) provides insight into high starch and low fat accumulation and domestication.</title>
        <authorList>
            <person name="Yang K."/>
            <person name="Tian Z."/>
            <person name="Chen C."/>
            <person name="Luo L."/>
            <person name="Zhao B."/>
            <person name="Wang Z."/>
            <person name="Yu L."/>
            <person name="Li Y."/>
            <person name="Sun Y."/>
            <person name="Li W."/>
            <person name="Chen Y."/>
            <person name="Li Y."/>
            <person name="Zhang Y."/>
            <person name="Ai D."/>
            <person name="Zhao J."/>
            <person name="Shang C."/>
            <person name="Ma Y."/>
            <person name="Wu B."/>
            <person name="Wang M."/>
            <person name="Gao L."/>
            <person name="Sun D."/>
            <person name="Zhang P."/>
            <person name="Guo F."/>
            <person name="Wang W."/>
            <person name="Li Y."/>
            <person name="Wang J."/>
            <person name="Varshney R.K."/>
            <person name="Wang J."/>
            <person name="Ling H.Q."/>
            <person name="Wan P."/>
        </authorList>
    </citation>
    <scope>NUCLEOTIDE SEQUENCE</scope>
    <source>
        <strain evidence="7">cv. Jingnong 6</strain>
    </source>
</reference>
<proteinExistence type="predicted"/>
<dbReference type="EMBL" id="KQ258342">
    <property type="protein sequence ID" value="KOM26819.1"/>
    <property type="molecule type" value="Genomic_DNA"/>
</dbReference>
<evidence type="ECO:0000313" key="7">
    <source>
        <dbReference type="Proteomes" id="UP000053144"/>
    </source>
</evidence>
<keyword evidence="2" id="KW-0132">Cell division</keyword>
<dbReference type="Gramene" id="KOM26819">
    <property type="protein sequence ID" value="KOM26819"/>
    <property type="gene ID" value="LR48_Vigan319s001800"/>
</dbReference>
<gene>
    <name evidence="6" type="ORF">LR48_Vigan319s001800</name>
</gene>
<dbReference type="AlphaFoldDB" id="A0A0L9T9P7"/>
<evidence type="ECO:0000256" key="2">
    <source>
        <dbReference type="ARBA" id="ARBA00022618"/>
    </source>
</evidence>
<dbReference type="Pfam" id="PF00134">
    <property type="entry name" value="Cyclin_N"/>
    <property type="match status" value="2"/>
</dbReference>
<accession>A0A0L9T9P7</accession>
<dbReference type="SUPFAM" id="SSF47954">
    <property type="entry name" value="Cyclin-like"/>
    <property type="match status" value="2"/>
</dbReference>
<dbReference type="InterPro" id="IPR036915">
    <property type="entry name" value="Cyclin-like_sf"/>
</dbReference>
<dbReference type="STRING" id="3914.A0A0L9T9P7"/>
<name>A0A0L9T9P7_PHAAN</name>
<dbReference type="GO" id="GO:0051301">
    <property type="term" value="P:cell division"/>
    <property type="evidence" value="ECO:0007669"/>
    <property type="project" value="UniProtKB-KW"/>
</dbReference>
<organism evidence="6 7">
    <name type="scientific">Phaseolus angularis</name>
    <name type="common">Azuki bean</name>
    <name type="synonym">Vigna angularis</name>
    <dbReference type="NCBI Taxonomy" id="3914"/>
    <lineage>
        <taxon>Eukaryota</taxon>
        <taxon>Viridiplantae</taxon>
        <taxon>Streptophyta</taxon>
        <taxon>Embryophyta</taxon>
        <taxon>Tracheophyta</taxon>
        <taxon>Spermatophyta</taxon>
        <taxon>Magnoliopsida</taxon>
        <taxon>eudicotyledons</taxon>
        <taxon>Gunneridae</taxon>
        <taxon>Pentapetalae</taxon>
        <taxon>rosids</taxon>
        <taxon>fabids</taxon>
        <taxon>Fabales</taxon>
        <taxon>Fabaceae</taxon>
        <taxon>Papilionoideae</taxon>
        <taxon>50 kb inversion clade</taxon>
        <taxon>NPAAA clade</taxon>
        <taxon>indigoferoid/millettioid clade</taxon>
        <taxon>Phaseoleae</taxon>
        <taxon>Vigna</taxon>
    </lineage>
</organism>
<evidence type="ECO:0000256" key="4">
    <source>
        <dbReference type="ARBA" id="ARBA00032263"/>
    </source>
</evidence>
<dbReference type="Gene3D" id="1.10.472.10">
    <property type="entry name" value="Cyclin-like"/>
    <property type="match status" value="2"/>
</dbReference>
<evidence type="ECO:0000313" key="6">
    <source>
        <dbReference type="EMBL" id="KOM26819.1"/>
    </source>
</evidence>